<reference evidence="1 2" key="1">
    <citation type="submission" date="2018-01" db="EMBL/GenBank/DDBJ databases">
        <title>Metagenomic assembled genomes from two thermal pools in the Uzon Caldera, Kamchatka, Russia.</title>
        <authorList>
            <person name="Wilkins L."/>
            <person name="Ettinger C."/>
        </authorList>
    </citation>
    <scope>NUCLEOTIDE SEQUENCE [LARGE SCALE GENOMIC DNA]</scope>
    <source>
        <strain evidence="1">ARK-10</strain>
    </source>
</reference>
<sequence length="84" mass="10081">MRWILGWKWTDHVISQMKERNIKEDLIERTLDNPDEIVAGSHERKIYQKKFEDKLLRVIVDGDKIITAYFTKRISKYLSKGESK</sequence>
<dbReference type="AlphaFoldDB" id="A0A2J6XA11"/>
<organism evidence="1 2">
    <name type="scientific">Caldisericum exile</name>
    <dbReference type="NCBI Taxonomy" id="693075"/>
    <lineage>
        <taxon>Bacteria</taxon>
        <taxon>Pseudomonadati</taxon>
        <taxon>Caldisericota/Cryosericota group</taxon>
        <taxon>Caldisericota</taxon>
        <taxon>Caldisericia</taxon>
        <taxon>Caldisericales</taxon>
        <taxon>Caldisericaceae</taxon>
        <taxon>Caldisericum</taxon>
    </lineage>
</organism>
<name>A0A2J6XA11_9BACT</name>
<dbReference type="Proteomes" id="UP000236910">
    <property type="component" value="Unassembled WGS sequence"/>
</dbReference>
<proteinExistence type="predicted"/>
<gene>
    <name evidence="1" type="ORF">C0175_00170</name>
</gene>
<dbReference type="EMBL" id="PNIX01000012">
    <property type="protein sequence ID" value="PMP84366.1"/>
    <property type="molecule type" value="Genomic_DNA"/>
</dbReference>
<accession>A0A2J6XA11</accession>
<evidence type="ECO:0000313" key="2">
    <source>
        <dbReference type="Proteomes" id="UP000236910"/>
    </source>
</evidence>
<dbReference type="InterPro" id="IPR025354">
    <property type="entry name" value="DUF4258"/>
</dbReference>
<evidence type="ECO:0008006" key="3">
    <source>
        <dbReference type="Google" id="ProtNLM"/>
    </source>
</evidence>
<comment type="caution">
    <text evidence="1">The sequence shown here is derived from an EMBL/GenBank/DDBJ whole genome shotgun (WGS) entry which is preliminary data.</text>
</comment>
<evidence type="ECO:0000313" key="1">
    <source>
        <dbReference type="EMBL" id="PMP84366.1"/>
    </source>
</evidence>
<dbReference type="Pfam" id="PF14076">
    <property type="entry name" value="DUF4258"/>
    <property type="match status" value="1"/>
</dbReference>
<protein>
    <recommendedName>
        <fullName evidence="3">DUF4258 domain-containing protein</fullName>
    </recommendedName>
</protein>